<protein>
    <submittedName>
        <fullName evidence="1">Replication-relaxation family protein</fullName>
    </submittedName>
</protein>
<dbReference type="Proteomes" id="UP001154322">
    <property type="component" value="Unassembled WGS sequence"/>
</dbReference>
<evidence type="ECO:0000313" key="2">
    <source>
        <dbReference type="Proteomes" id="UP001154322"/>
    </source>
</evidence>
<keyword evidence="2" id="KW-1185">Reference proteome</keyword>
<gene>
    <name evidence="1" type="ORF">WJ0W_007125</name>
</gene>
<proteinExistence type="predicted"/>
<accession>A0ABN8UBG0</accession>
<dbReference type="InterPro" id="IPR025855">
    <property type="entry name" value="Replic_Relax"/>
</dbReference>
<organism evidence="1 2">
    <name type="scientific">Paenibacillus melissococcoides</name>
    <dbReference type="NCBI Taxonomy" id="2912268"/>
    <lineage>
        <taxon>Bacteria</taxon>
        <taxon>Bacillati</taxon>
        <taxon>Bacillota</taxon>
        <taxon>Bacilli</taxon>
        <taxon>Bacillales</taxon>
        <taxon>Paenibacillaceae</taxon>
        <taxon>Paenibacillus</taxon>
    </lineage>
</organism>
<dbReference type="RefSeq" id="WP_261945482.1">
    <property type="nucleotide sequence ID" value="NZ_CALYLO010000010.1"/>
</dbReference>
<comment type="caution">
    <text evidence="1">The sequence shown here is derived from an EMBL/GenBank/DDBJ whole genome shotgun (WGS) entry which is preliminary data.</text>
</comment>
<name>A0ABN8UBG0_9BACL</name>
<evidence type="ECO:0000313" key="1">
    <source>
        <dbReference type="EMBL" id="CAH8248457.1"/>
    </source>
</evidence>
<reference evidence="1" key="1">
    <citation type="submission" date="2022-06" db="EMBL/GenBank/DDBJ databases">
        <authorList>
            <person name="Dietemann V."/>
            <person name="Ory F."/>
            <person name="Dainat B."/>
            <person name="Oberhansli S."/>
        </authorList>
    </citation>
    <scope>NUCLEOTIDE SEQUENCE</scope>
    <source>
        <strain evidence="1">Ena-SAMPLE-TAB-26-04-2022-14:26:32:270-5432</strain>
    </source>
</reference>
<dbReference type="Pfam" id="PF13814">
    <property type="entry name" value="Replic_Relax"/>
    <property type="match status" value="1"/>
</dbReference>
<sequence length="253" mass="30417">MIFQWVDHPTLKQTEQLLNLIYDLGMVQIRHLQAVTGWSYQKTKKQIYLFRKDLKKRGEDETKWLRTVHQKKWNDQIVYYLGPRAMYHVNQMRQQHMGTTRGLSPYQQSHYMGINNILLEAIEFFGREKLEWYTEFELADLLTLQLGNVERSKILRPDAKIRIENEHEYFVEYDNATVGPRKLEQKFMRYIDFTSSTGYRTPVLWVTVTEQRKQYLERNWRASVSNFDGDVVPDSHFFVAGEELSLYQKLRTF</sequence>
<dbReference type="EMBL" id="CALYLO010000010">
    <property type="protein sequence ID" value="CAH8248457.1"/>
    <property type="molecule type" value="Genomic_DNA"/>
</dbReference>